<dbReference type="GO" id="GO:0031177">
    <property type="term" value="F:phosphopantetheine binding"/>
    <property type="evidence" value="ECO:0007669"/>
    <property type="project" value="InterPro"/>
</dbReference>
<dbReference type="Pfam" id="PF23114">
    <property type="entry name" value="NAD-bd_HRPKS_sdrA"/>
    <property type="match status" value="1"/>
</dbReference>
<dbReference type="InterPro" id="IPR014030">
    <property type="entry name" value="Ketoacyl_synth_N"/>
</dbReference>
<evidence type="ECO:0000256" key="3">
    <source>
        <dbReference type="ARBA" id="ARBA00022679"/>
    </source>
</evidence>
<dbReference type="SMART" id="SM00822">
    <property type="entry name" value="PKS_KR"/>
    <property type="match status" value="1"/>
</dbReference>
<dbReference type="InterPro" id="IPR013154">
    <property type="entry name" value="ADH-like_N"/>
</dbReference>
<dbReference type="InterPro" id="IPR009081">
    <property type="entry name" value="PP-bd_ACP"/>
</dbReference>
<dbReference type="InterPro" id="IPR011032">
    <property type="entry name" value="GroES-like_sf"/>
</dbReference>
<evidence type="ECO:0000259" key="9">
    <source>
        <dbReference type="PROSITE" id="PS50075"/>
    </source>
</evidence>
<dbReference type="Gene3D" id="3.40.50.150">
    <property type="entry name" value="Vaccinia Virus protein VP39"/>
    <property type="match status" value="1"/>
</dbReference>
<dbReference type="Gene3D" id="3.10.129.110">
    <property type="entry name" value="Polyketide synthase dehydratase"/>
    <property type="match status" value="1"/>
</dbReference>
<evidence type="ECO:0000256" key="2">
    <source>
        <dbReference type="ARBA" id="ARBA00022553"/>
    </source>
</evidence>
<name>A0A5N6UZ98_ASPTM</name>
<dbReference type="Pfam" id="PF08240">
    <property type="entry name" value="ADH_N"/>
    <property type="match status" value="1"/>
</dbReference>
<dbReference type="SUPFAM" id="SSF55048">
    <property type="entry name" value="Probable ACP-binding domain of malonyl-CoA ACP transacylase"/>
    <property type="match status" value="1"/>
</dbReference>
<keyword evidence="3" id="KW-0808">Transferase</keyword>
<dbReference type="SUPFAM" id="SSF53901">
    <property type="entry name" value="Thiolase-like"/>
    <property type="match status" value="1"/>
</dbReference>
<organism evidence="12 13">
    <name type="scientific">Aspergillus tamarii</name>
    <dbReference type="NCBI Taxonomy" id="41984"/>
    <lineage>
        <taxon>Eukaryota</taxon>
        <taxon>Fungi</taxon>
        <taxon>Dikarya</taxon>
        <taxon>Ascomycota</taxon>
        <taxon>Pezizomycotina</taxon>
        <taxon>Eurotiomycetes</taxon>
        <taxon>Eurotiomycetidae</taxon>
        <taxon>Eurotiales</taxon>
        <taxon>Aspergillaceae</taxon>
        <taxon>Aspergillus</taxon>
        <taxon>Aspergillus subgen. Circumdati</taxon>
    </lineage>
</organism>
<dbReference type="Gene3D" id="3.40.50.720">
    <property type="entry name" value="NAD(P)-binding Rossmann-like Domain"/>
    <property type="match status" value="2"/>
</dbReference>
<dbReference type="Gene3D" id="3.40.366.10">
    <property type="entry name" value="Malonyl-Coenzyme A Acyl Carrier Protein, domain 2"/>
    <property type="match status" value="1"/>
</dbReference>
<dbReference type="SUPFAM" id="SSF47336">
    <property type="entry name" value="ACP-like"/>
    <property type="match status" value="1"/>
</dbReference>
<dbReference type="SMART" id="SM00823">
    <property type="entry name" value="PKS_PP"/>
    <property type="match status" value="1"/>
</dbReference>
<dbReference type="InterPro" id="IPR049552">
    <property type="entry name" value="PKS_DH_N"/>
</dbReference>
<dbReference type="InterPro" id="IPR056501">
    <property type="entry name" value="NAD-bd_HRPKS_sdrA"/>
</dbReference>
<feature type="region of interest" description="N-terminal hotdog fold" evidence="8">
    <location>
        <begin position="978"/>
        <end position="1110"/>
    </location>
</feature>
<feature type="domain" description="Carrier" evidence="9">
    <location>
        <begin position="2538"/>
        <end position="2615"/>
    </location>
</feature>
<keyword evidence="5" id="KW-0560">Oxidoreductase</keyword>
<dbReference type="Pfam" id="PF02801">
    <property type="entry name" value="Ketoacyl-synt_C"/>
    <property type="match status" value="1"/>
</dbReference>
<keyword evidence="6" id="KW-0511">Multifunctional enzyme</keyword>
<dbReference type="InterPro" id="IPR013968">
    <property type="entry name" value="PKS_KR"/>
</dbReference>
<dbReference type="Proteomes" id="UP000326950">
    <property type="component" value="Unassembled WGS sequence"/>
</dbReference>
<dbReference type="InterPro" id="IPR014043">
    <property type="entry name" value="Acyl_transferase_dom"/>
</dbReference>
<dbReference type="PANTHER" id="PTHR43775:SF29">
    <property type="entry name" value="ASPERFURANONE POLYKETIDE SYNTHASE AFOG-RELATED"/>
    <property type="match status" value="1"/>
</dbReference>
<dbReference type="SUPFAM" id="SSF53335">
    <property type="entry name" value="S-adenosyl-L-methionine-dependent methyltransferases"/>
    <property type="match status" value="1"/>
</dbReference>
<dbReference type="Pfam" id="PF00698">
    <property type="entry name" value="Acyl_transf_1"/>
    <property type="match status" value="1"/>
</dbReference>
<dbReference type="SMART" id="SM00827">
    <property type="entry name" value="PKS_AT"/>
    <property type="match status" value="1"/>
</dbReference>
<evidence type="ECO:0000259" key="11">
    <source>
        <dbReference type="PROSITE" id="PS52019"/>
    </source>
</evidence>
<dbReference type="InterPro" id="IPR020807">
    <property type="entry name" value="PKS_DH"/>
</dbReference>
<dbReference type="InterPro" id="IPR029063">
    <property type="entry name" value="SAM-dependent_MTases_sf"/>
</dbReference>
<feature type="region of interest" description="C-terminal hotdog fold" evidence="8">
    <location>
        <begin position="1139"/>
        <end position="1298"/>
    </location>
</feature>
<dbReference type="SMART" id="SM01294">
    <property type="entry name" value="PKS_PP_betabranch"/>
    <property type="match status" value="1"/>
</dbReference>
<dbReference type="Gene3D" id="3.30.70.3290">
    <property type="match status" value="1"/>
</dbReference>
<dbReference type="InterPro" id="IPR013217">
    <property type="entry name" value="Methyltransf_12"/>
</dbReference>
<dbReference type="InterPro" id="IPR032821">
    <property type="entry name" value="PKS_assoc"/>
</dbReference>
<dbReference type="InterPro" id="IPR042104">
    <property type="entry name" value="PKS_dehydratase_sf"/>
</dbReference>
<dbReference type="GO" id="GO:0006633">
    <property type="term" value="P:fatty acid biosynthetic process"/>
    <property type="evidence" value="ECO:0007669"/>
    <property type="project" value="InterPro"/>
</dbReference>
<feature type="domain" description="Ketosynthase family 3 (KS3)" evidence="10">
    <location>
        <begin position="6"/>
        <end position="427"/>
    </location>
</feature>
<dbReference type="InterPro" id="IPR050091">
    <property type="entry name" value="PKS_NRPS_Biosynth_Enz"/>
</dbReference>
<keyword evidence="1" id="KW-0596">Phosphopantetheine</keyword>
<dbReference type="PROSITE" id="PS50075">
    <property type="entry name" value="CARRIER"/>
    <property type="match status" value="1"/>
</dbReference>
<dbReference type="Pfam" id="PF14765">
    <property type="entry name" value="PS-DH"/>
    <property type="match status" value="1"/>
</dbReference>
<feature type="domain" description="PKS/mFAS DH" evidence="11">
    <location>
        <begin position="978"/>
        <end position="1298"/>
    </location>
</feature>
<dbReference type="SUPFAM" id="SSF52151">
    <property type="entry name" value="FabD/lysophospholipase-like"/>
    <property type="match status" value="1"/>
</dbReference>
<dbReference type="CDD" id="cd05195">
    <property type="entry name" value="enoyl_red"/>
    <property type="match status" value="1"/>
</dbReference>
<evidence type="ECO:0000259" key="10">
    <source>
        <dbReference type="PROSITE" id="PS52004"/>
    </source>
</evidence>
<dbReference type="InterPro" id="IPR057326">
    <property type="entry name" value="KR_dom"/>
</dbReference>
<dbReference type="Pfam" id="PF08242">
    <property type="entry name" value="Methyltransf_12"/>
    <property type="match status" value="1"/>
</dbReference>
<dbReference type="OrthoDB" id="329835at2759"/>
<dbReference type="InterPro" id="IPR016036">
    <property type="entry name" value="Malonyl_transacylase_ACP-bd"/>
</dbReference>
<dbReference type="InterPro" id="IPR020806">
    <property type="entry name" value="PKS_PP-bd"/>
</dbReference>
<dbReference type="Gene3D" id="3.90.180.10">
    <property type="entry name" value="Medium-chain alcohol dehydrogenases, catalytic domain"/>
    <property type="match status" value="1"/>
</dbReference>
<dbReference type="InterPro" id="IPR036736">
    <property type="entry name" value="ACP-like_sf"/>
</dbReference>
<dbReference type="GO" id="GO:0004312">
    <property type="term" value="F:fatty acid synthase activity"/>
    <property type="evidence" value="ECO:0007669"/>
    <property type="project" value="TreeGrafter"/>
</dbReference>
<dbReference type="Gene3D" id="1.10.1200.10">
    <property type="entry name" value="ACP-like"/>
    <property type="match status" value="1"/>
</dbReference>
<feature type="active site" description="Proton acceptor; for dehydratase activity" evidence="8">
    <location>
        <position position="1010"/>
    </location>
</feature>
<dbReference type="Pfam" id="PF21089">
    <property type="entry name" value="PKS_DH_N"/>
    <property type="match status" value="1"/>
</dbReference>
<reference evidence="12 13" key="1">
    <citation type="submission" date="2019-04" db="EMBL/GenBank/DDBJ databases">
        <title>Friends and foes A comparative genomics study of 23 Aspergillus species from section Flavi.</title>
        <authorList>
            <consortium name="DOE Joint Genome Institute"/>
            <person name="Kjaerbolling I."/>
            <person name="Vesth T."/>
            <person name="Frisvad J.C."/>
            <person name="Nybo J.L."/>
            <person name="Theobald S."/>
            <person name="Kildgaard S."/>
            <person name="Isbrandt T."/>
            <person name="Kuo A."/>
            <person name="Sato A."/>
            <person name="Lyhne E.K."/>
            <person name="Kogle M.E."/>
            <person name="Wiebenga A."/>
            <person name="Kun R.S."/>
            <person name="Lubbers R.J."/>
            <person name="Makela M.R."/>
            <person name="Barry K."/>
            <person name="Chovatia M."/>
            <person name="Clum A."/>
            <person name="Daum C."/>
            <person name="Haridas S."/>
            <person name="He G."/>
            <person name="LaButti K."/>
            <person name="Lipzen A."/>
            <person name="Mondo S."/>
            <person name="Riley R."/>
            <person name="Salamov A."/>
            <person name="Simmons B.A."/>
            <person name="Magnuson J.K."/>
            <person name="Henrissat B."/>
            <person name="Mortensen U.H."/>
            <person name="Larsen T.O."/>
            <person name="Devries R.P."/>
            <person name="Grigoriev I.V."/>
            <person name="Machida M."/>
            <person name="Baker S.E."/>
            <person name="Andersen M.R."/>
        </authorList>
    </citation>
    <scope>NUCLEOTIDE SEQUENCE [LARGE SCALE GENOMIC DNA]</scope>
    <source>
        <strain evidence="12 13">CBS 117626</strain>
    </source>
</reference>
<dbReference type="GO" id="GO:0004315">
    <property type="term" value="F:3-oxoacyl-[acyl-carrier-protein] synthase activity"/>
    <property type="evidence" value="ECO:0007669"/>
    <property type="project" value="InterPro"/>
</dbReference>
<evidence type="ECO:0000256" key="6">
    <source>
        <dbReference type="ARBA" id="ARBA00023268"/>
    </source>
</evidence>
<evidence type="ECO:0000256" key="5">
    <source>
        <dbReference type="ARBA" id="ARBA00023002"/>
    </source>
</evidence>
<dbReference type="SUPFAM" id="SSF50129">
    <property type="entry name" value="GroES-like"/>
    <property type="match status" value="1"/>
</dbReference>
<evidence type="ECO:0000313" key="12">
    <source>
        <dbReference type="EMBL" id="KAE8163986.1"/>
    </source>
</evidence>
<evidence type="ECO:0000256" key="4">
    <source>
        <dbReference type="ARBA" id="ARBA00022857"/>
    </source>
</evidence>
<keyword evidence="13" id="KW-1185">Reference proteome</keyword>
<protein>
    <submittedName>
        <fullName evidence="12">Polyketide synthase</fullName>
    </submittedName>
</protein>
<dbReference type="InterPro" id="IPR036291">
    <property type="entry name" value="NAD(P)-bd_dom_sf"/>
</dbReference>
<dbReference type="InterPro" id="IPR020841">
    <property type="entry name" value="PKS_Beta-ketoAc_synthase_dom"/>
</dbReference>
<dbReference type="GO" id="GO:1901336">
    <property type="term" value="P:lactone biosynthetic process"/>
    <property type="evidence" value="ECO:0007669"/>
    <property type="project" value="UniProtKB-ARBA"/>
</dbReference>
<dbReference type="CDD" id="cd05274">
    <property type="entry name" value="KR_FAS_SDR_x"/>
    <property type="match status" value="1"/>
</dbReference>
<dbReference type="GO" id="GO:0016491">
    <property type="term" value="F:oxidoreductase activity"/>
    <property type="evidence" value="ECO:0007669"/>
    <property type="project" value="UniProtKB-KW"/>
</dbReference>
<dbReference type="PANTHER" id="PTHR43775">
    <property type="entry name" value="FATTY ACID SYNTHASE"/>
    <property type="match status" value="1"/>
</dbReference>
<dbReference type="Pfam" id="PF00109">
    <property type="entry name" value="ketoacyl-synt"/>
    <property type="match status" value="1"/>
</dbReference>
<dbReference type="Pfam" id="PF16197">
    <property type="entry name" value="KAsynt_C_assoc"/>
    <property type="match status" value="1"/>
</dbReference>
<dbReference type="FunFam" id="3.40.50.720:FF:000209">
    <property type="entry name" value="Polyketide synthase Pks12"/>
    <property type="match status" value="1"/>
</dbReference>
<dbReference type="Gene3D" id="3.40.47.10">
    <property type="match status" value="1"/>
</dbReference>
<feature type="active site" description="Proton donor; for dehydratase activity" evidence="8">
    <location>
        <position position="1208"/>
    </location>
</feature>
<dbReference type="Pfam" id="PF00550">
    <property type="entry name" value="PP-binding"/>
    <property type="match status" value="1"/>
</dbReference>
<keyword evidence="4" id="KW-0521">NADP</keyword>
<dbReference type="SUPFAM" id="SSF51735">
    <property type="entry name" value="NAD(P)-binding Rossmann-fold domains"/>
    <property type="match status" value="2"/>
</dbReference>
<dbReference type="InterPro" id="IPR020843">
    <property type="entry name" value="ER"/>
</dbReference>
<dbReference type="Pfam" id="PF13602">
    <property type="entry name" value="ADH_zinc_N_2"/>
    <property type="match status" value="1"/>
</dbReference>
<dbReference type="InterPro" id="IPR001227">
    <property type="entry name" value="Ac_transferase_dom_sf"/>
</dbReference>
<evidence type="ECO:0000256" key="7">
    <source>
        <dbReference type="ARBA" id="ARBA00023315"/>
    </source>
</evidence>
<dbReference type="PROSITE" id="PS52004">
    <property type="entry name" value="KS3_2"/>
    <property type="match status" value="1"/>
</dbReference>
<dbReference type="EMBL" id="ML738612">
    <property type="protein sequence ID" value="KAE8163986.1"/>
    <property type="molecule type" value="Genomic_DNA"/>
</dbReference>
<keyword evidence="2" id="KW-0597">Phosphoprotein</keyword>
<gene>
    <name evidence="12" type="ORF">BDV40DRAFT_124771</name>
</gene>
<dbReference type="PROSITE" id="PS52019">
    <property type="entry name" value="PKS_MFAS_DH"/>
    <property type="match status" value="1"/>
</dbReference>
<keyword evidence="7" id="KW-0012">Acyltransferase</keyword>
<proteinExistence type="predicted"/>
<sequence>MDSIISNPIAVIGFSLKFPGDADSSEAFWRMLEEKKCAMTEWPADRVNMEAFTHRDSKDYVLGAHFMKEDPALFDAPFFGISGTEAAAMDPQHRILLETAYRALEAAGIPMEKANGTKTGVYTGCMTDDYKQITSHDIDHAPKYAVLGTTMSMLANRLSWFFNFHGPSVSLDSACSSSLMALDMACQGLRSKDSDMALVAGSALILGVEAILSLTRMNVLSPQGRSFSFDSRANGYGRGEGCGVVVLKRLSDAIADGDSVRAIIRSTGSNQDGYTPGVTQPSKELQARLILDTYKKAGLSLTDTRFFEAHGTGTAIGDPIEAEAIGSVFRTIRSADDPLYIGAVKSNIGHLEGGSGIAGIIKTIMVLEKGIIPPNANFECLNPEIDAEFLNIKIPTENMPWPTKGLRRASVSSFGYGGSNAHAVLEDAFRYLESHNLTAMHFSVRDPPLGLNSEGYPAFSSNNKLATHFVQHSTDNKGLRNSTRLAKRPSSPLLFVWSSRDEGGVQRMVDAYNRFFQEITNEDVDELRLLNQLAMTLAVKRSQLPWRAFALAESLDTLKTLGSVISKPVQTSQRLGLGYIFTGQGAQYYRMGIDLVQYPVFRETLELCDEALRSFGCGWSTLDLLSLPDGSYDISDPEISQPLTTALQISLVELLSFFGLKPSTVIGHSSGEIAAAYAAGALSLSSACQVSYFRGVHAGSLKKRGTGAMLAVSLSENEIEPYLMLTRSKFGKLNLFVACINSPSNVTVSGESEMVDYLKAILNKDNITSRALRTGIAYHSPQMREISADYALSLQGLTRTAQATRTVVMISSVSGRAIENMQTLCTPDYWVENLVSPVKFCNAVMEALSSPPPDQTRRKLGSSKKPIVSDWLEVGPHSTLQRPFREISQATPMKKVIRYVSVLDRRLPSIQSLVSLAGRLYSQGFEISLNKVNRIQDGLMISEQALVNLPEYQFNHSRKYWHESSIARNVRLRPHKRHELLGTPTPDSTPLEARWRKIFDPTETPWILDHSVNGKPIYPATGMIVMAIEGATQLVNQTRNISGFLIQDATFIHPISINQIGTTEANLYMRAMHHVFDKTSQSYEFRIYTELGQQWQETCRGIISVQCEYQVDETDQNMLNHLHASEAEHYQNQLEDAVRRCPEMVSSTTMYKAFEANGLNYGPSFQVLDGIAWNDSGCAVGTIKVFPWTRKQSQNTPQRHVIHPATVDGLGQLGWVALTRGGQAVLSNGLVTTRVRQAWISADGASSCQTPVLNAYTHSELVGLRGASISVVALDEAGRLKLRISNIELTSVSGSWETSISRLQRKQLCYSIEWKPEIQLMSKEQLQSYFGPQQTEEAHLEFWDHLEILLLYFARKVVQKADHLRTSNLAFHLQSYVSWIKWQLDRYNSGHVRPILGHHPLLQDDDPELVQRLCQQVIDMSPEGNLFVKVGSNIEKIIEGTVEPLELLFSDGLAANHYHLACNRLLRSGHLRNYLKALRHQNPSMKILEIGAGTGSMTDHILQALSSNSSGKCHTSDFLQYDYTDISEAFFEDARQRYTSYGQTINFHILDIENDPEKQGFELGGYDLVVAGWVLHATKDLSAAIHNVRKLLKPGGKLVLLELTQPQTLRNGFIFGTLPGWWLGTEEYRQWGPSVSEGKWAELLKLNHFDDLDLVYPDYQTQRYREHSLMIATAAYTATGLSIQEKTKRRIVFVVDADRQLQAKLVHHLIHALNPEQADCQILSYREIVTLPVADNPLVVFLPELETPLLADLNNDLFQELHAFLCRAQDVLWVTASSKGSPASAKVHLIRGLAKVLSTENDRLSFVTASLEHHGDDLTCWEKHIHSIISRRLLEGRELSELDYQEQDGVLCIGRVAEAEDMNDLLFEQTQAPVKMKPFRQNIPLSVVISNPGSLDANSMVFIEDLDHVKGHLSPSEIEIEVKSVGVNFRDVLIMLGKLRDGATLGHDCAGIVTRVGSHCQSFKPGDHVCAAIIGCLRTFARCDYRQACKLPSDMTFTVAASIPTPGATAYHSLVKIARLQKGESVLIHAGAGGTGQMAIQIAQNLGAEIFVTVGSQEKRNLLSERYNIPQDHILYSRDTSFIRRLMQLTGERGVDVVLNSLSGDSLIASWECIAPFGRFVEIGRADVDANSKLPMGRFARNVSFSVVAMDHVCQECPALIQESLEPVMRMVAEKSLQPAWPLRDYPVSALEDAFRLMQSGKSSGKIVINLGEADIVRTSLRHEPSYLLSPDATYVIAGGLGGLGRSAARWMASMGARHLVLLSRSGPKSDVSRHLIQELTNQGVNVKAPCCDVASIDALSEVIQSCSDLPPIKGCIQATMVLQDSIFENLTYAQWDATIRSKVHSTLNLHSLLPTNLDFFILLSSLAGILGSVSQANYAAGNAFQDAFAAYRRSLGQRAISLDLGRMDGVGIIAENEQYAQNQNNVPVMAHITEADFHALLEQCCNPEHKDTPDHVREPKPATLTQTHQILVGLVTPAQLRAQKIEPPTWLLERGLFRTLQQESTEDPNEGIVPDPKTTSNNPSYWQSAFLHAGPSSASSVALDGLTQKLSRALDVSAEEIDLQRSLAVQGVDSLLAVELRHWISRAFKADISALDITSAPSLDELGGMIVERSELFQGS</sequence>
<dbReference type="PROSITE" id="PS00606">
    <property type="entry name" value="KS3_1"/>
    <property type="match status" value="1"/>
</dbReference>
<dbReference type="Pfam" id="PF08659">
    <property type="entry name" value="KR"/>
    <property type="match status" value="1"/>
</dbReference>
<dbReference type="InterPro" id="IPR049900">
    <property type="entry name" value="PKS_mFAS_DH"/>
</dbReference>
<dbReference type="InterPro" id="IPR018201">
    <property type="entry name" value="Ketoacyl_synth_AS"/>
</dbReference>
<accession>A0A5N6UZ98</accession>
<dbReference type="CDD" id="cd00833">
    <property type="entry name" value="PKS"/>
    <property type="match status" value="1"/>
</dbReference>
<evidence type="ECO:0000313" key="13">
    <source>
        <dbReference type="Proteomes" id="UP000326950"/>
    </source>
</evidence>
<dbReference type="GO" id="GO:0044550">
    <property type="term" value="P:secondary metabolite biosynthetic process"/>
    <property type="evidence" value="ECO:0007669"/>
    <property type="project" value="TreeGrafter"/>
</dbReference>
<dbReference type="InterPro" id="IPR049551">
    <property type="entry name" value="PKS_DH_C"/>
</dbReference>
<evidence type="ECO:0000256" key="8">
    <source>
        <dbReference type="PROSITE-ProRule" id="PRU01363"/>
    </source>
</evidence>
<dbReference type="SMART" id="SM00826">
    <property type="entry name" value="PKS_DH"/>
    <property type="match status" value="1"/>
</dbReference>
<dbReference type="InterPro" id="IPR016039">
    <property type="entry name" value="Thiolase-like"/>
</dbReference>
<dbReference type="CDD" id="cd02440">
    <property type="entry name" value="AdoMet_MTases"/>
    <property type="match status" value="1"/>
</dbReference>
<dbReference type="SMART" id="SM00825">
    <property type="entry name" value="PKS_KS"/>
    <property type="match status" value="1"/>
</dbReference>
<dbReference type="InterPro" id="IPR016035">
    <property type="entry name" value="Acyl_Trfase/lysoPLipase"/>
</dbReference>
<evidence type="ECO:0000256" key="1">
    <source>
        <dbReference type="ARBA" id="ARBA00022450"/>
    </source>
</evidence>
<dbReference type="InterPro" id="IPR014031">
    <property type="entry name" value="Ketoacyl_synth_C"/>
</dbReference>
<dbReference type="SMART" id="SM00829">
    <property type="entry name" value="PKS_ER"/>
    <property type="match status" value="1"/>
</dbReference>